<keyword evidence="2" id="KW-0378">Hydrolase</keyword>
<keyword evidence="2" id="KW-0255">Endonuclease</keyword>
<proteinExistence type="predicted"/>
<dbReference type="GO" id="GO:0004519">
    <property type="term" value="F:endonuclease activity"/>
    <property type="evidence" value="ECO:0007669"/>
    <property type="project" value="UniProtKB-KW"/>
</dbReference>
<dbReference type="SMART" id="SM00507">
    <property type="entry name" value="HNHc"/>
    <property type="match status" value="1"/>
</dbReference>
<keyword evidence="3" id="KW-1185">Reference proteome</keyword>
<name>A0ABR7MWK4_9FIRM</name>
<dbReference type="InterPro" id="IPR003615">
    <property type="entry name" value="HNH_nuc"/>
</dbReference>
<gene>
    <name evidence="2" type="ORF">H8700_10750</name>
</gene>
<evidence type="ECO:0000259" key="1">
    <source>
        <dbReference type="SMART" id="SM00507"/>
    </source>
</evidence>
<reference evidence="2 3" key="1">
    <citation type="submission" date="2020-08" db="EMBL/GenBank/DDBJ databases">
        <title>Genome public.</title>
        <authorList>
            <person name="Liu C."/>
            <person name="Sun Q."/>
        </authorList>
    </citation>
    <scope>NUCLEOTIDE SEQUENCE [LARGE SCALE GENOMIC DNA]</scope>
    <source>
        <strain evidence="2 3">BX3</strain>
    </source>
</reference>
<dbReference type="InterPro" id="IPR029471">
    <property type="entry name" value="HNH_5"/>
</dbReference>
<dbReference type="EMBL" id="JACRSW010000035">
    <property type="protein sequence ID" value="MBC8558181.1"/>
    <property type="molecule type" value="Genomic_DNA"/>
</dbReference>
<dbReference type="RefSeq" id="WP_249305630.1">
    <property type="nucleotide sequence ID" value="NZ_JACRSW010000035.1"/>
</dbReference>
<sequence length="198" mass="23297">MAIVITNGNYYIYLNQNGKHRKTKDVTQALQYSTIKEAIRYMNHAPIKTDGYYVYDTFTNHVIWKHLTPEEKIELQEQKNGIGNVKRRNNGRIKRKKYSQATRKLIYNKYDGRCQLCGRKILFSEMSLDHHIALSMGGVDDVSNLECTCLPCNQFKSNIAPELFEDRINDIFMYQMEKKIKQPWKWKAVHKLILSCIV</sequence>
<comment type="caution">
    <text evidence="2">The sequence shown here is derived from an EMBL/GenBank/DDBJ whole genome shotgun (WGS) entry which is preliminary data.</text>
</comment>
<dbReference type="Gene3D" id="1.10.30.50">
    <property type="match status" value="1"/>
</dbReference>
<accession>A0ABR7MWK4</accession>
<evidence type="ECO:0000313" key="2">
    <source>
        <dbReference type="EMBL" id="MBC8558181.1"/>
    </source>
</evidence>
<dbReference type="CDD" id="cd00085">
    <property type="entry name" value="HNHc"/>
    <property type="match status" value="1"/>
</dbReference>
<evidence type="ECO:0000313" key="3">
    <source>
        <dbReference type="Proteomes" id="UP000637513"/>
    </source>
</evidence>
<dbReference type="Pfam" id="PF14279">
    <property type="entry name" value="HNH_5"/>
    <property type="match status" value="1"/>
</dbReference>
<organism evidence="2 3">
    <name type="scientific">Jutongia hominis</name>
    <dbReference type="NCBI Taxonomy" id="2763664"/>
    <lineage>
        <taxon>Bacteria</taxon>
        <taxon>Bacillati</taxon>
        <taxon>Bacillota</taxon>
        <taxon>Clostridia</taxon>
        <taxon>Lachnospirales</taxon>
        <taxon>Lachnospiraceae</taxon>
        <taxon>Jutongia</taxon>
    </lineage>
</organism>
<feature type="domain" description="HNH nuclease" evidence="1">
    <location>
        <begin position="102"/>
        <end position="154"/>
    </location>
</feature>
<dbReference type="Proteomes" id="UP000637513">
    <property type="component" value="Unassembled WGS sequence"/>
</dbReference>
<keyword evidence="2" id="KW-0540">Nuclease</keyword>
<protein>
    <submittedName>
        <fullName evidence="2">HNH endonuclease</fullName>
    </submittedName>
</protein>